<keyword evidence="19" id="KW-1185">Reference proteome</keyword>
<feature type="compositionally biased region" description="Low complexity" evidence="16">
    <location>
        <begin position="1272"/>
        <end position="1299"/>
    </location>
</feature>
<evidence type="ECO:0000256" key="13">
    <source>
        <dbReference type="ARBA" id="ARBA00071668"/>
    </source>
</evidence>
<reference evidence="19" key="1">
    <citation type="journal article" date="2016" name="Genome Announc.">
        <title>Genome sequences of three species of Hanseniaspora isolated from spontaneous wine fermentations.</title>
        <authorList>
            <person name="Sternes P.R."/>
            <person name="Lee D."/>
            <person name="Kutyna D.R."/>
            <person name="Borneman A.R."/>
        </authorList>
    </citation>
    <scope>NUCLEOTIDE SEQUENCE [LARGE SCALE GENOMIC DNA]</scope>
    <source>
        <strain evidence="19">AWRI3579</strain>
    </source>
</reference>
<proteinExistence type="inferred from homology"/>
<comment type="function">
    <text evidence="15">Bifunctional inositol kinase that acts in concert with the IP6K kinases to synthesize the diphosphate group-containing inositol pyrophosphates diphosphoinositol pentakisphosphate, PP-InsP5, and bis-diphosphoinositol tetrakisphosphate, (PP)2-InsP4. PP-InsP5 and (PP)2-InsP4, also respectively called InsP7 and InsP8, may regulate a variety of cellular processes, including apoptosis, vesicle trafficking, cytoskeletal dynamics, and exocytosis. Phosphorylates inositol hexakisphosphate (InsP6).</text>
</comment>
<dbReference type="GO" id="GO:0006020">
    <property type="term" value="P:inositol metabolic process"/>
    <property type="evidence" value="ECO:0007669"/>
    <property type="project" value="TreeGrafter"/>
</dbReference>
<keyword evidence="8 15" id="KW-0418">Kinase</keyword>
<feature type="region of interest" description="Disordered" evidence="16">
    <location>
        <begin position="251"/>
        <end position="323"/>
    </location>
</feature>
<comment type="subcellular location">
    <subcellularLocation>
        <location evidence="1 15">Cytoplasm</location>
        <location evidence="1 15">Cytoskeleton</location>
    </subcellularLocation>
</comment>
<feature type="region of interest" description="Disordered" evidence="16">
    <location>
        <begin position="1272"/>
        <end position="1314"/>
    </location>
</feature>
<evidence type="ECO:0000256" key="7">
    <source>
        <dbReference type="ARBA" id="ARBA00022741"/>
    </source>
</evidence>
<dbReference type="Gene3D" id="3.40.50.1240">
    <property type="entry name" value="Phosphoglycerate mutase-like"/>
    <property type="match status" value="1"/>
</dbReference>
<evidence type="ECO:0000256" key="11">
    <source>
        <dbReference type="ARBA" id="ARBA00033696"/>
    </source>
</evidence>
<keyword evidence="10" id="KW-0206">Cytoskeleton</keyword>
<accession>A0A1E5RHM6</accession>
<comment type="catalytic activity">
    <reaction evidence="12">
        <text>1D-myo-inositol hexakisphosphate + ATP = 1-diphospho-1D-myo-inositol 2,3,4,5,6-pentakisphosphate + ADP</text>
        <dbReference type="Rhea" id="RHEA:37459"/>
        <dbReference type="ChEBI" id="CHEBI:30616"/>
        <dbReference type="ChEBI" id="CHEBI:58130"/>
        <dbReference type="ChEBI" id="CHEBI:74946"/>
        <dbReference type="ChEBI" id="CHEBI:456216"/>
        <dbReference type="EC" id="2.7.4.24"/>
    </reaction>
    <physiologicalReaction direction="left-to-right" evidence="12">
        <dbReference type="Rhea" id="RHEA:37460"/>
    </physiologicalReaction>
</comment>
<dbReference type="Gene3D" id="3.40.50.11950">
    <property type="match status" value="1"/>
</dbReference>
<dbReference type="FunFam" id="3.30.470.20:FF:000036">
    <property type="entry name" value="Inositol hexakisphosphate and diphosphoinositol-pentakisphosphate kinase"/>
    <property type="match status" value="1"/>
</dbReference>
<feature type="region of interest" description="Disordered" evidence="16">
    <location>
        <begin position="1021"/>
        <end position="1044"/>
    </location>
</feature>
<keyword evidence="9 14" id="KW-0067">ATP-binding</keyword>
<evidence type="ECO:0000256" key="2">
    <source>
        <dbReference type="ARBA" id="ARBA00005609"/>
    </source>
</evidence>
<dbReference type="PANTHER" id="PTHR12750:SF9">
    <property type="entry name" value="INOSITOL HEXAKISPHOSPHATE AND DIPHOSPHOINOSITOL-PENTAKISPHOSPHATE KINASE"/>
    <property type="match status" value="1"/>
</dbReference>
<dbReference type="OrthoDB" id="18042at2759"/>
<dbReference type="FunFam" id="3.40.50.11950:FF:000002">
    <property type="entry name" value="Inositol hexakisphosphate and diphosphoinositol-pentakisphosphate kinase"/>
    <property type="match status" value="1"/>
</dbReference>
<dbReference type="InterPro" id="IPR011761">
    <property type="entry name" value="ATP-grasp"/>
</dbReference>
<dbReference type="InterPro" id="IPR029033">
    <property type="entry name" value="His_PPase_superfam"/>
</dbReference>
<name>A0A1E5RHM6_9ASCO</name>
<keyword evidence="7 14" id="KW-0547">Nucleotide-binding</keyword>
<feature type="region of interest" description="Disordered" evidence="16">
    <location>
        <begin position="143"/>
        <end position="176"/>
    </location>
</feature>
<gene>
    <name evidence="18" type="ORF">AWRI3579_g1249</name>
</gene>
<feature type="domain" description="ATP-grasp" evidence="17">
    <location>
        <begin position="453"/>
        <end position="660"/>
    </location>
</feature>
<dbReference type="Pfam" id="PF08443">
    <property type="entry name" value="RimK"/>
    <property type="match status" value="1"/>
</dbReference>
<dbReference type="InterPro" id="IPR037446">
    <property type="entry name" value="His_Pase_VIP1"/>
</dbReference>
<keyword evidence="6 15" id="KW-0808">Transferase</keyword>
<organism evidence="18 19">
    <name type="scientific">Hanseniaspora osmophila</name>
    <dbReference type="NCBI Taxonomy" id="56408"/>
    <lineage>
        <taxon>Eukaryota</taxon>
        <taxon>Fungi</taxon>
        <taxon>Dikarya</taxon>
        <taxon>Ascomycota</taxon>
        <taxon>Saccharomycotina</taxon>
        <taxon>Saccharomycetes</taxon>
        <taxon>Saccharomycodales</taxon>
        <taxon>Saccharomycodaceae</taxon>
        <taxon>Hanseniaspora</taxon>
    </lineage>
</organism>
<comment type="similarity">
    <text evidence="2 15">Belongs to the histidine acid phosphatase family. VIP1 subfamily.</text>
</comment>
<dbReference type="EMBL" id="LPNM01000006">
    <property type="protein sequence ID" value="OEJ86400.1"/>
    <property type="molecule type" value="Genomic_DNA"/>
</dbReference>
<feature type="compositionally biased region" description="Basic and acidic residues" evidence="16">
    <location>
        <begin position="1"/>
        <end position="12"/>
    </location>
</feature>
<dbReference type="InParanoid" id="A0A1E5RHM6"/>
<evidence type="ECO:0000256" key="15">
    <source>
        <dbReference type="RuleBase" id="RU365032"/>
    </source>
</evidence>
<dbReference type="GO" id="GO:0005856">
    <property type="term" value="C:cytoskeleton"/>
    <property type="evidence" value="ECO:0007669"/>
    <property type="project" value="UniProtKB-SubCell"/>
</dbReference>
<evidence type="ECO:0000259" key="17">
    <source>
        <dbReference type="PROSITE" id="PS50975"/>
    </source>
</evidence>
<dbReference type="PANTHER" id="PTHR12750">
    <property type="entry name" value="DIPHOSPHOINOSITOL PENTAKISPHOSPHATE KINASE"/>
    <property type="match status" value="1"/>
</dbReference>
<feature type="region of interest" description="Disordered" evidence="16">
    <location>
        <begin position="1"/>
        <end position="53"/>
    </location>
</feature>
<dbReference type="SUPFAM" id="SSF56059">
    <property type="entry name" value="Glutathione synthetase ATP-binding domain-like"/>
    <property type="match status" value="1"/>
</dbReference>
<evidence type="ECO:0000313" key="19">
    <source>
        <dbReference type="Proteomes" id="UP000095728"/>
    </source>
</evidence>
<evidence type="ECO:0000256" key="16">
    <source>
        <dbReference type="SAM" id="MobiDB-lite"/>
    </source>
</evidence>
<comment type="catalytic activity">
    <reaction evidence="11">
        <text>5-diphospho-1D-myo-inositol 1,2,3,4,6-pentakisphosphate + ATP + H(+) = 1,5-bis(diphospho)-1D-myo-inositol 2,3,4,6-tetrakisphosphate + ADP</text>
        <dbReference type="Rhea" id="RHEA:10276"/>
        <dbReference type="ChEBI" id="CHEBI:15378"/>
        <dbReference type="ChEBI" id="CHEBI:30616"/>
        <dbReference type="ChEBI" id="CHEBI:58628"/>
        <dbReference type="ChEBI" id="CHEBI:77983"/>
        <dbReference type="ChEBI" id="CHEBI:456216"/>
        <dbReference type="EC" id="2.7.4.24"/>
    </reaction>
    <physiologicalReaction direction="left-to-right" evidence="11">
        <dbReference type="Rhea" id="RHEA:10277"/>
    </physiologicalReaction>
</comment>
<feature type="compositionally biased region" description="Polar residues" evidence="16">
    <location>
        <begin position="13"/>
        <end position="47"/>
    </location>
</feature>
<dbReference type="PROSITE" id="PS50975">
    <property type="entry name" value="ATP_GRASP"/>
    <property type="match status" value="1"/>
</dbReference>
<dbReference type="GO" id="GO:0046872">
    <property type="term" value="F:metal ion binding"/>
    <property type="evidence" value="ECO:0007669"/>
    <property type="project" value="InterPro"/>
</dbReference>
<feature type="region of interest" description="Disordered" evidence="16">
    <location>
        <begin position="65"/>
        <end position="93"/>
    </location>
</feature>
<dbReference type="GO" id="GO:0033857">
    <property type="term" value="F:5-diphosphoinositol pentakisphosphate 1-kinase activity"/>
    <property type="evidence" value="ECO:0007669"/>
    <property type="project" value="TreeGrafter"/>
</dbReference>
<dbReference type="Pfam" id="PF18086">
    <property type="entry name" value="PPIP5K2_N"/>
    <property type="match status" value="1"/>
</dbReference>
<protein>
    <recommendedName>
        <fullName evidence="13 15">Inositol hexakisphosphate and diphosphoinositol-pentakisphosphate kinase</fullName>
        <ecNumber evidence="3 15">2.7.4.24</ecNumber>
    </recommendedName>
</protein>
<dbReference type="STRING" id="56408.A0A1E5RHM6"/>
<evidence type="ECO:0000256" key="12">
    <source>
        <dbReference type="ARBA" id="ARBA00034629"/>
    </source>
</evidence>
<evidence type="ECO:0000256" key="4">
    <source>
        <dbReference type="ARBA" id="ARBA00022490"/>
    </source>
</evidence>
<comment type="caution">
    <text evidence="18">The sequence shown here is derived from an EMBL/GenBank/DDBJ whole genome shotgun (WGS) entry which is preliminary data.</text>
</comment>
<dbReference type="GO" id="GO:0052723">
    <property type="term" value="F:inositol hexakisphosphate 1-kinase activity"/>
    <property type="evidence" value="ECO:0007669"/>
    <property type="project" value="UniProtKB-ARBA"/>
</dbReference>
<evidence type="ECO:0000256" key="10">
    <source>
        <dbReference type="ARBA" id="ARBA00023212"/>
    </source>
</evidence>
<evidence type="ECO:0000256" key="8">
    <source>
        <dbReference type="ARBA" id="ARBA00022777"/>
    </source>
</evidence>
<dbReference type="GO" id="GO:0032958">
    <property type="term" value="P:inositol phosphate biosynthetic process"/>
    <property type="evidence" value="ECO:0007669"/>
    <property type="project" value="TreeGrafter"/>
</dbReference>
<dbReference type="Gene3D" id="3.30.470.20">
    <property type="entry name" value="ATP-grasp fold, B domain"/>
    <property type="match status" value="1"/>
</dbReference>
<feature type="compositionally biased region" description="Polar residues" evidence="16">
    <location>
        <begin position="67"/>
        <end position="93"/>
    </location>
</feature>
<dbReference type="EC" id="2.7.4.24" evidence="3 15"/>
<evidence type="ECO:0000256" key="9">
    <source>
        <dbReference type="ARBA" id="ARBA00022840"/>
    </source>
</evidence>
<dbReference type="GO" id="GO:0052843">
    <property type="term" value="F:inositol-1-diphosphate-2,3,4,5,6-pentakisphosphate diphosphatase activity"/>
    <property type="evidence" value="ECO:0007669"/>
    <property type="project" value="UniProtKB-ARBA"/>
</dbReference>
<dbReference type="FunCoup" id="A0A1E5RHM6">
    <property type="interactions" value="554"/>
</dbReference>
<feature type="compositionally biased region" description="Polar residues" evidence="16">
    <location>
        <begin position="251"/>
        <end position="267"/>
    </location>
</feature>
<evidence type="ECO:0000256" key="1">
    <source>
        <dbReference type="ARBA" id="ARBA00004245"/>
    </source>
</evidence>
<dbReference type="Pfam" id="PF00328">
    <property type="entry name" value="His_Phos_2"/>
    <property type="match status" value="1"/>
</dbReference>
<feature type="compositionally biased region" description="Low complexity" evidence="16">
    <location>
        <begin position="306"/>
        <end position="323"/>
    </location>
</feature>
<dbReference type="InterPro" id="IPR013651">
    <property type="entry name" value="ATP-grasp_RimK-type"/>
</dbReference>
<evidence type="ECO:0000256" key="3">
    <source>
        <dbReference type="ARBA" id="ARBA00012893"/>
    </source>
</evidence>
<dbReference type="InterPro" id="IPR000560">
    <property type="entry name" value="His_Pase_clade-2"/>
</dbReference>
<dbReference type="GO" id="GO:0005829">
    <property type="term" value="C:cytosol"/>
    <property type="evidence" value="ECO:0007669"/>
    <property type="project" value="TreeGrafter"/>
</dbReference>
<evidence type="ECO:0000256" key="6">
    <source>
        <dbReference type="ARBA" id="ARBA00022679"/>
    </source>
</evidence>
<dbReference type="InterPro" id="IPR040557">
    <property type="entry name" value="VIP1_N"/>
</dbReference>
<keyword evidence="5" id="KW-0597">Phosphoprotein</keyword>
<dbReference type="Proteomes" id="UP000095728">
    <property type="component" value="Unassembled WGS sequence"/>
</dbReference>
<dbReference type="GO" id="GO:0005524">
    <property type="term" value="F:ATP binding"/>
    <property type="evidence" value="ECO:0007669"/>
    <property type="project" value="UniProtKB-UniRule"/>
</dbReference>
<feature type="compositionally biased region" description="Low complexity" evidence="16">
    <location>
        <begin position="274"/>
        <end position="296"/>
    </location>
</feature>
<evidence type="ECO:0000256" key="5">
    <source>
        <dbReference type="ARBA" id="ARBA00022553"/>
    </source>
</evidence>
<sequence length="1314" mass="147142">MHEIPKDLDLSRESSSTPVQLNRDGTLTYNENEQTCPGSPMTPQELQRNTKKAMESIAPILEGFVPKTSSSENTSLKISTPSVPVAPLNSSLSTPHEEDELVSLPDYHDAAALESLATLEKTLSHTSKPALSPMNSMLDFHSHSKPNTEDLLNISKDMKPPGVLSPGASASTSRRSSVSSYVNARSSSNPISFLGLGNSSKSFNSANNGGSNNNAHHVFAPTGSTNSFFSGRPANEHSTLSQAINESKITAPSLDSLSGTNAATTDPATAKIPSNSELRSVLSNSSSVSNSNLSLSPMDDQIGENSTTPSESSKAPSESPAASVKTKIGKIGVCAMDAKVLSKPCRRILNRLMEHGEFETIIFGDKVIFDENVENWPTCDFLISFFSNGFPLDKAIKYAKLRKPFLINDLILQKVLWDRRLCSIILEQAGVSAPPRLEISRDGGPMVTNADLKEKLAELGIDASKKVKEPEWRMVDQDTLEVAGKQMVKPFVEKPVDGEDHNIYIYYHSKNGGGGRRLFRKVGNKSSQFEPELSDIRTDGSYIYEKFMDADNCEDVKAYTVGPTFCHAETRKSPVVDGVVRRNTHGKEIRYITELSDEERDMAAKICTSFQQTICGFDLLRAHGKSYVIDVNGFSFVKDNNNYYDSSARILRQMFIEAKKKMDLEKKSMPVIQEEKQQKWVFKGLITVIRHADRTPKQKFKFSFTSPIFISLLKGHKEEVIIRNITDLEIVLKALKIAREDFLEDVNKLDILINALSKKIEFPGTKIQLKPVINKESKEVEKVQFILKWGGEPTHSAKYQASELGEQMRQDFDLLNKSILDNITIFSSSERRVLYTAQLWASALFGEKHGKEIQIRKDLLDDSNAAKELMDKVKKKLKPLLRKGEEAPSQFAWPANMPEPYFVIKRVCELMNYHKIIMEHNFKTKDVDAMQKVWCCAEDSMLFRERWDKLFKEFVNVEKVDPSKISELYDTMKYDALHNREFLEKIFAPDEEKMNDDLVHSSLVDRYPINLLAKNNFKITSENSGESKPRSVSTSSTATATPNKSTVGSLGWVLESGQEPVSESSSHFDGPQFIQLRELYRLSKVLFDFICPQEYGIKDTEKLDIGLLTSLPLAKQIFKDIDEMKVKEEPQCVAYFTKESHIYTLLNILYESGIPMRIARNALPELDYLSQINVELYESVDKTSKKKSHAIRLKMSPGCHTQDPLDVELDEKHCISCIPKLSLTKHLDADYVEQKLRRKFPRVTMPKKFTPVNITNPDLSFKRAVSKKEKVSATVVAPSNSSSSSSVINESTSSVTISSLKTSADFPDPAETKG</sequence>
<feature type="compositionally biased region" description="Low complexity" evidence="16">
    <location>
        <begin position="1031"/>
        <end position="1044"/>
    </location>
</feature>
<evidence type="ECO:0000313" key="18">
    <source>
        <dbReference type="EMBL" id="OEJ86400.1"/>
    </source>
</evidence>
<evidence type="ECO:0000256" key="14">
    <source>
        <dbReference type="PROSITE-ProRule" id="PRU00409"/>
    </source>
</evidence>
<keyword evidence="4 15" id="KW-0963">Cytoplasm</keyword>
<dbReference type="SUPFAM" id="SSF53254">
    <property type="entry name" value="Phosphoglycerate mutase-like"/>
    <property type="match status" value="1"/>
</dbReference>